<evidence type="ECO:0000256" key="5">
    <source>
        <dbReference type="SAM" id="Phobius"/>
    </source>
</evidence>
<feature type="transmembrane region" description="Helical" evidence="5">
    <location>
        <begin position="308"/>
        <end position="327"/>
    </location>
</feature>
<protein>
    <submittedName>
        <fullName evidence="7">MFS transporter</fullName>
    </submittedName>
</protein>
<comment type="caution">
    <text evidence="7">The sequence shown here is derived from an EMBL/GenBank/DDBJ whole genome shotgun (WGS) entry which is preliminary data.</text>
</comment>
<sequence length="477" mass="48454">MTSPTPWRTVAVVLAGAFMAILDAFVVIVAGPSIKADLHIGDGALQWILAGYQLTYAVLLITGGRLGDLHGRRRVFLTGTAVFTAASLACAVAGGAAALIAARLVQGLGAALIVPQVFAFLTVLVPDRDRHRAFGLYGTVMGLAATSGQLAGGLLIGADPLGAGWRSVFWVNLPIGLATLALAARLLPESTAPHARRLDVPGVVLLTAALALLAVPLIQGRQAGWPGWAWACLAGSLPCLAAFVALERRTAARGGDPLVRIALFRTRSFSLGLALILLLYTVVTSYYLVLAVSLQDGRGLSPLGAGLVYTPSAVAFFLFSLLAGRLVPAHGHRVLITGATVMALGYAATAVLLLGGAPFTPAVVIPTLILQSAGGGLVIPPSLNAVLARVTPDDTGAASGALSTAQQIGGALGVAVIGAVFFTAFTPATAGRALALASLTTAAITTAATVLVVLLREPPARPGPADRTGIDEAARTP</sequence>
<feature type="transmembrane region" description="Helical" evidence="5">
    <location>
        <begin position="434"/>
        <end position="455"/>
    </location>
</feature>
<evidence type="ECO:0000259" key="6">
    <source>
        <dbReference type="PROSITE" id="PS50850"/>
    </source>
</evidence>
<accession>A0ABS7G255</accession>
<feature type="transmembrane region" description="Helical" evidence="5">
    <location>
        <begin position="168"/>
        <end position="188"/>
    </location>
</feature>
<evidence type="ECO:0000313" key="8">
    <source>
        <dbReference type="Proteomes" id="UP000774570"/>
    </source>
</evidence>
<dbReference type="EMBL" id="JAIBOA010000027">
    <property type="protein sequence ID" value="MBW8486801.1"/>
    <property type="molecule type" value="Genomic_DNA"/>
</dbReference>
<feature type="domain" description="Major facilitator superfamily (MFS) profile" evidence="6">
    <location>
        <begin position="9"/>
        <end position="460"/>
    </location>
</feature>
<evidence type="ECO:0000256" key="2">
    <source>
        <dbReference type="ARBA" id="ARBA00022692"/>
    </source>
</evidence>
<keyword evidence="8" id="KW-1185">Reference proteome</keyword>
<dbReference type="PRINTS" id="PR01036">
    <property type="entry name" value="TCRTETB"/>
</dbReference>
<keyword evidence="3 5" id="KW-1133">Transmembrane helix</keyword>
<dbReference type="PANTHER" id="PTHR42718">
    <property type="entry name" value="MAJOR FACILITATOR SUPERFAMILY MULTIDRUG TRANSPORTER MFSC"/>
    <property type="match status" value="1"/>
</dbReference>
<evidence type="ECO:0000256" key="4">
    <source>
        <dbReference type="ARBA" id="ARBA00023136"/>
    </source>
</evidence>
<dbReference type="PROSITE" id="PS50850">
    <property type="entry name" value="MFS"/>
    <property type="match status" value="1"/>
</dbReference>
<organism evidence="7 8">
    <name type="scientific">Actinomadura parmotrematis</name>
    <dbReference type="NCBI Taxonomy" id="2864039"/>
    <lineage>
        <taxon>Bacteria</taxon>
        <taxon>Bacillati</taxon>
        <taxon>Actinomycetota</taxon>
        <taxon>Actinomycetes</taxon>
        <taxon>Streptosporangiales</taxon>
        <taxon>Thermomonosporaceae</taxon>
        <taxon>Actinomadura</taxon>
    </lineage>
</organism>
<dbReference type="Pfam" id="PF07690">
    <property type="entry name" value="MFS_1"/>
    <property type="match status" value="1"/>
</dbReference>
<feature type="transmembrane region" description="Helical" evidence="5">
    <location>
        <begin position="75"/>
        <end position="101"/>
    </location>
</feature>
<keyword evidence="2 5" id="KW-0812">Transmembrane</keyword>
<evidence type="ECO:0000313" key="7">
    <source>
        <dbReference type="EMBL" id="MBW8486801.1"/>
    </source>
</evidence>
<dbReference type="InterPro" id="IPR020846">
    <property type="entry name" value="MFS_dom"/>
</dbReference>
<dbReference type="CDD" id="cd17321">
    <property type="entry name" value="MFS_MMR_MDR_like"/>
    <property type="match status" value="1"/>
</dbReference>
<dbReference type="Proteomes" id="UP000774570">
    <property type="component" value="Unassembled WGS sequence"/>
</dbReference>
<keyword evidence="4 5" id="KW-0472">Membrane</keyword>
<feature type="transmembrane region" description="Helical" evidence="5">
    <location>
        <begin position="134"/>
        <end position="156"/>
    </location>
</feature>
<feature type="transmembrane region" description="Helical" evidence="5">
    <location>
        <begin position="107"/>
        <end position="125"/>
    </location>
</feature>
<evidence type="ECO:0000256" key="1">
    <source>
        <dbReference type="ARBA" id="ARBA00004651"/>
    </source>
</evidence>
<name>A0ABS7G255_9ACTN</name>
<dbReference type="PANTHER" id="PTHR42718:SF39">
    <property type="entry name" value="ACTINORHODIN TRANSPORTER-RELATED"/>
    <property type="match status" value="1"/>
</dbReference>
<evidence type="ECO:0000256" key="3">
    <source>
        <dbReference type="ARBA" id="ARBA00022989"/>
    </source>
</evidence>
<dbReference type="RefSeq" id="WP_220170043.1">
    <property type="nucleotide sequence ID" value="NZ_JAIBOA010000027.1"/>
</dbReference>
<dbReference type="Gene3D" id="1.20.1250.20">
    <property type="entry name" value="MFS general substrate transporter like domains"/>
    <property type="match status" value="1"/>
</dbReference>
<feature type="transmembrane region" description="Helical" evidence="5">
    <location>
        <begin position="200"/>
        <end position="219"/>
    </location>
</feature>
<dbReference type="Gene3D" id="1.20.1720.10">
    <property type="entry name" value="Multidrug resistance protein D"/>
    <property type="match status" value="1"/>
</dbReference>
<dbReference type="InterPro" id="IPR011701">
    <property type="entry name" value="MFS"/>
</dbReference>
<feature type="transmembrane region" description="Helical" evidence="5">
    <location>
        <begin position="334"/>
        <end position="357"/>
    </location>
</feature>
<feature type="transmembrane region" description="Helical" evidence="5">
    <location>
        <begin position="44"/>
        <end position="63"/>
    </location>
</feature>
<dbReference type="InterPro" id="IPR036259">
    <property type="entry name" value="MFS_trans_sf"/>
</dbReference>
<reference evidence="7 8" key="1">
    <citation type="submission" date="2021-07" db="EMBL/GenBank/DDBJ databases">
        <title>Actinomadura sp. PM05-2 isolated from lichen.</title>
        <authorList>
            <person name="Somphong A."/>
            <person name="Phongsopitanun W."/>
            <person name="Tanasupawat S."/>
            <person name="Peongsungnone V."/>
        </authorList>
    </citation>
    <scope>NUCLEOTIDE SEQUENCE [LARGE SCALE GENOMIC DNA]</scope>
    <source>
        <strain evidence="7 8">PM05-2</strain>
    </source>
</reference>
<dbReference type="SUPFAM" id="SSF103473">
    <property type="entry name" value="MFS general substrate transporter"/>
    <property type="match status" value="1"/>
</dbReference>
<feature type="transmembrane region" description="Helical" evidence="5">
    <location>
        <begin position="225"/>
        <end position="246"/>
    </location>
</feature>
<proteinExistence type="predicted"/>
<feature type="transmembrane region" description="Helical" evidence="5">
    <location>
        <begin position="408"/>
        <end position="428"/>
    </location>
</feature>
<feature type="transmembrane region" description="Helical" evidence="5">
    <location>
        <begin position="12"/>
        <end position="32"/>
    </location>
</feature>
<comment type="subcellular location">
    <subcellularLocation>
        <location evidence="1">Cell membrane</location>
        <topology evidence="1">Multi-pass membrane protein</topology>
    </subcellularLocation>
</comment>
<feature type="transmembrane region" description="Helical" evidence="5">
    <location>
        <begin position="267"/>
        <end position="288"/>
    </location>
</feature>
<gene>
    <name evidence="7" type="ORF">K1Y72_30840</name>
</gene>